<dbReference type="EMBL" id="SAYW01000001">
    <property type="protein sequence ID" value="RWU10656.1"/>
    <property type="molecule type" value="Genomic_DNA"/>
</dbReference>
<evidence type="ECO:0000313" key="2">
    <source>
        <dbReference type="Proteomes" id="UP000284120"/>
    </source>
</evidence>
<dbReference type="RefSeq" id="WP_113646143.1">
    <property type="nucleotide sequence ID" value="NZ_QMHN01000001.1"/>
</dbReference>
<protein>
    <submittedName>
        <fullName evidence="1">Uncharacterized protein</fullName>
    </submittedName>
</protein>
<name>A0A3S4RTN7_9SPHI</name>
<dbReference type="OrthoDB" id="9788465at2"/>
<reference evidence="1 2" key="1">
    <citation type="submission" date="2018-06" db="EMBL/GenBank/DDBJ databases">
        <title>Pedobacter endophyticus sp. nov., an endophytic bacterium isolated from a leaf of Triticum aestivum.</title>
        <authorList>
            <person name="Zhang L."/>
        </authorList>
    </citation>
    <scope>NUCLEOTIDE SEQUENCE [LARGE SCALE GENOMIC DNA]</scope>
    <source>
        <strain evidence="1 2">CM134L-2</strain>
    </source>
</reference>
<keyword evidence="2" id="KW-1185">Reference proteome</keyword>
<sequence>MKLLFPDSLYSIENISFANFLYFQKEHVALTLQPSASMPFGGCDPYQFLRYIQTRQPKWQPIYVKIFSEWVKSSKDVIDTFKHLEPLKDAGVVKTILLSYSRTEKTLGDTISFVKDTNIAYRELFSMINIDQAYQELMAHLCFEIFLQLYGPKDNVLDQDPRIVDFGALYEYCDRFFDRYSLEEALVNCYFFRFYKVGNANDILLSNTNIIPILDTARTQHAEEVHIEPSSYNDRIDVVSFEIFRQIISPYLDDTDKEIRSDVTADLILNQNEEVIKLKNKCWKLAENFKGEKDLGVITSNIAKYISVNVESDIKALLKLDAKTYGSIKDKIFADQKSWIGLGGFVFSAYSDKPLITVGASIALLSSVLAKSYQTVQENRKAISQSDYSLIYRLNKS</sequence>
<dbReference type="AlphaFoldDB" id="A0A3S4RTN7"/>
<comment type="caution">
    <text evidence="1">The sequence shown here is derived from an EMBL/GenBank/DDBJ whole genome shotgun (WGS) entry which is preliminary data.</text>
</comment>
<proteinExistence type="predicted"/>
<organism evidence="1 2">
    <name type="scientific">Pedobacter chitinilyticus</name>
    <dbReference type="NCBI Taxonomy" id="2233776"/>
    <lineage>
        <taxon>Bacteria</taxon>
        <taxon>Pseudomonadati</taxon>
        <taxon>Bacteroidota</taxon>
        <taxon>Sphingobacteriia</taxon>
        <taxon>Sphingobacteriales</taxon>
        <taxon>Sphingobacteriaceae</taxon>
        <taxon>Pedobacter</taxon>
    </lineage>
</organism>
<accession>A0A3S4RTN7</accession>
<gene>
    <name evidence="1" type="ORF">DPV69_04770</name>
</gene>
<dbReference type="Proteomes" id="UP000284120">
    <property type="component" value="Unassembled WGS sequence"/>
</dbReference>
<evidence type="ECO:0000313" key="1">
    <source>
        <dbReference type="EMBL" id="RWU10656.1"/>
    </source>
</evidence>